<protein>
    <submittedName>
        <fullName evidence="2">3267_t:CDS:1</fullName>
    </submittedName>
</protein>
<feature type="non-terminal residue" evidence="2">
    <location>
        <position position="1"/>
    </location>
</feature>
<sequence>WACEKLQLLKHHLACECPNVPQEIKDTWRDNLAVDEKSTKRQHRTKILNNSNLE</sequence>
<evidence type="ECO:0000313" key="3">
    <source>
        <dbReference type="Proteomes" id="UP000789405"/>
    </source>
</evidence>
<dbReference type="EMBL" id="CAJVPY010044847">
    <property type="protein sequence ID" value="CAG8809239.1"/>
    <property type="molecule type" value="Genomic_DNA"/>
</dbReference>
<evidence type="ECO:0000313" key="2">
    <source>
        <dbReference type="EMBL" id="CAG8809239.1"/>
    </source>
</evidence>
<name>A0A9N9K2U4_9GLOM</name>
<evidence type="ECO:0000256" key="1">
    <source>
        <dbReference type="SAM" id="MobiDB-lite"/>
    </source>
</evidence>
<proteinExistence type="predicted"/>
<comment type="caution">
    <text evidence="2">The sequence shown here is derived from an EMBL/GenBank/DDBJ whole genome shotgun (WGS) entry which is preliminary data.</text>
</comment>
<dbReference type="AlphaFoldDB" id="A0A9N9K2U4"/>
<dbReference type="Proteomes" id="UP000789405">
    <property type="component" value="Unassembled WGS sequence"/>
</dbReference>
<feature type="region of interest" description="Disordered" evidence="1">
    <location>
        <begin position="35"/>
        <end position="54"/>
    </location>
</feature>
<feature type="non-terminal residue" evidence="2">
    <location>
        <position position="54"/>
    </location>
</feature>
<organism evidence="2 3">
    <name type="scientific">Dentiscutata erythropus</name>
    <dbReference type="NCBI Taxonomy" id="1348616"/>
    <lineage>
        <taxon>Eukaryota</taxon>
        <taxon>Fungi</taxon>
        <taxon>Fungi incertae sedis</taxon>
        <taxon>Mucoromycota</taxon>
        <taxon>Glomeromycotina</taxon>
        <taxon>Glomeromycetes</taxon>
        <taxon>Diversisporales</taxon>
        <taxon>Gigasporaceae</taxon>
        <taxon>Dentiscutata</taxon>
    </lineage>
</organism>
<gene>
    <name evidence="2" type="ORF">DERYTH_LOCUS25057</name>
</gene>
<keyword evidence="3" id="KW-1185">Reference proteome</keyword>
<accession>A0A9N9K2U4</accession>
<reference evidence="2" key="1">
    <citation type="submission" date="2021-06" db="EMBL/GenBank/DDBJ databases">
        <authorList>
            <person name="Kallberg Y."/>
            <person name="Tangrot J."/>
            <person name="Rosling A."/>
        </authorList>
    </citation>
    <scope>NUCLEOTIDE SEQUENCE</scope>
    <source>
        <strain evidence="2">MA453B</strain>
    </source>
</reference>